<evidence type="ECO:0000256" key="2">
    <source>
        <dbReference type="ARBA" id="ARBA00022475"/>
    </source>
</evidence>
<feature type="transmembrane region" description="Helical" evidence="7">
    <location>
        <begin position="340"/>
        <end position="361"/>
    </location>
</feature>
<proteinExistence type="inferred from homology"/>
<keyword evidence="3 7" id="KW-0812">Transmembrane</keyword>
<dbReference type="RefSeq" id="WP_014404112.1">
    <property type="nucleotide sequence ID" value="NC_017033.1"/>
</dbReference>
<dbReference type="eggNOG" id="COG0577">
    <property type="taxonomic scope" value="Bacteria"/>
</dbReference>
<dbReference type="AlphaFoldDB" id="H8L071"/>
<dbReference type="GO" id="GO:0022857">
    <property type="term" value="F:transmembrane transporter activity"/>
    <property type="evidence" value="ECO:0007669"/>
    <property type="project" value="TreeGrafter"/>
</dbReference>
<evidence type="ECO:0000256" key="1">
    <source>
        <dbReference type="ARBA" id="ARBA00004651"/>
    </source>
</evidence>
<keyword evidence="2" id="KW-1003">Cell membrane</keyword>
<sequence>MDIRPIFSSLRQHKITVALLILEIAFSCAIVCNAMFLVAQRWQRMHLPSGIAEHELLQIQLGGLRRPADAEAQTLTDLAALRQISGVREAGMANALPFSGGGPNSDLMLSPQQSTRTLNLSNYFGQNLLPTLGIQLLAGRDFQADEYIDQDRANAALHSDDRKGLPQSLMISQAVAQRLWPGQSALGKTVYFGHALPFRVSAVYAAMSRSGGLFRGWAYSMILPISVHADSGARYVIRCAPADRDRILRAAVAVLKQAGPHRVVLSASTYDQLRAGYFADDRAMLGLLLGTIAALLTVTALGIVGLASFWVLQRRRMIGIRRALGARSKDILHYFQLENALIVGLGIGAGMVLACGLNQWLMLHYELPGLPWYYLPWGAICLWGLGQLAVLAPARRAAAVAPVAAMRSGLI</sequence>
<dbReference type="HOGENOM" id="CLU_056182_0_0_6"/>
<organism evidence="10 11">
    <name type="scientific">Frateuria aurantia (strain ATCC 33424 / DSM 6220 / KCTC 2777 / LMG 1558 / NBRC 3245 / NCIMB 13370)</name>
    <name type="common">Acetobacter aurantius</name>
    <dbReference type="NCBI Taxonomy" id="767434"/>
    <lineage>
        <taxon>Bacteria</taxon>
        <taxon>Pseudomonadati</taxon>
        <taxon>Pseudomonadota</taxon>
        <taxon>Gammaproteobacteria</taxon>
        <taxon>Lysobacterales</taxon>
        <taxon>Rhodanobacteraceae</taxon>
        <taxon>Frateuria</taxon>
    </lineage>
</organism>
<reference evidence="10" key="1">
    <citation type="submission" date="2012-02" db="EMBL/GenBank/DDBJ databases">
        <title>The complete genome of Frateuria aurantia DSM 6220.</title>
        <authorList>
            <consortium name="US DOE Joint Genome Institute (JGI-PGF)"/>
            <person name="Lucas S."/>
            <person name="Copeland A."/>
            <person name="Lapidus A."/>
            <person name="Glavina del Rio T."/>
            <person name="Dalin E."/>
            <person name="Tice H."/>
            <person name="Bruce D."/>
            <person name="Goodwin L."/>
            <person name="Pitluck S."/>
            <person name="Peters L."/>
            <person name="Ovchinnikova G."/>
            <person name="Teshima H."/>
            <person name="Kyrpides N."/>
            <person name="Mavromatis K."/>
            <person name="Ivanova N."/>
            <person name="Brettin T."/>
            <person name="Detter J.C."/>
            <person name="Han C."/>
            <person name="Larimer F."/>
            <person name="Land M."/>
            <person name="Hauser L."/>
            <person name="Markowitz V."/>
            <person name="Cheng J.-F."/>
            <person name="Hugenholtz P."/>
            <person name="Woyke T."/>
            <person name="Wu D."/>
            <person name="Brambilla E."/>
            <person name="Klenk H.-P."/>
            <person name="Eisen J.A."/>
        </authorList>
    </citation>
    <scope>NUCLEOTIDE SEQUENCE</scope>
    <source>
        <strain evidence="10">DSM 6220</strain>
    </source>
</reference>
<comment type="similarity">
    <text evidence="6">Belongs to the ABC-4 integral membrane protein family.</text>
</comment>
<evidence type="ECO:0000256" key="5">
    <source>
        <dbReference type="ARBA" id="ARBA00023136"/>
    </source>
</evidence>
<evidence type="ECO:0000256" key="6">
    <source>
        <dbReference type="ARBA" id="ARBA00038076"/>
    </source>
</evidence>
<evidence type="ECO:0000259" key="9">
    <source>
        <dbReference type="Pfam" id="PF12704"/>
    </source>
</evidence>
<evidence type="ECO:0000256" key="4">
    <source>
        <dbReference type="ARBA" id="ARBA00022989"/>
    </source>
</evidence>
<dbReference type="OrthoDB" id="9770036at2"/>
<dbReference type="EMBL" id="CP003350">
    <property type="protein sequence ID" value="AFC87109.1"/>
    <property type="molecule type" value="Genomic_DNA"/>
</dbReference>
<comment type="subcellular location">
    <subcellularLocation>
        <location evidence="1">Cell membrane</location>
        <topology evidence="1">Multi-pass membrane protein</topology>
    </subcellularLocation>
</comment>
<dbReference type="KEGG" id="fau:Fraau_2768"/>
<gene>
    <name evidence="10" type="ordered locus">Fraau_2768</name>
</gene>
<keyword evidence="11" id="KW-1185">Reference proteome</keyword>
<evidence type="ECO:0000256" key="3">
    <source>
        <dbReference type="ARBA" id="ARBA00022692"/>
    </source>
</evidence>
<evidence type="ECO:0000313" key="11">
    <source>
        <dbReference type="Proteomes" id="UP000005234"/>
    </source>
</evidence>
<protein>
    <submittedName>
        <fullName evidence="10">ABC-type antimicrobial peptide transport system, permease component</fullName>
    </submittedName>
</protein>
<evidence type="ECO:0000256" key="7">
    <source>
        <dbReference type="SAM" id="Phobius"/>
    </source>
</evidence>
<dbReference type="Pfam" id="PF12704">
    <property type="entry name" value="MacB_PCD"/>
    <property type="match status" value="1"/>
</dbReference>
<accession>H8L071</accession>
<feature type="domain" description="ABC3 transporter permease C-terminal" evidence="8">
    <location>
        <begin position="292"/>
        <end position="398"/>
    </location>
</feature>
<keyword evidence="5 7" id="KW-0472">Membrane</keyword>
<dbReference type="Proteomes" id="UP000005234">
    <property type="component" value="Chromosome"/>
</dbReference>
<dbReference type="InterPro" id="IPR003838">
    <property type="entry name" value="ABC3_permease_C"/>
</dbReference>
<name>H8L071_FRAAD</name>
<feature type="transmembrane region" description="Helical" evidence="7">
    <location>
        <begin position="15"/>
        <end position="39"/>
    </location>
</feature>
<feature type="transmembrane region" description="Helical" evidence="7">
    <location>
        <begin position="373"/>
        <end position="392"/>
    </location>
</feature>
<dbReference type="InterPro" id="IPR025857">
    <property type="entry name" value="MacB_PCD"/>
</dbReference>
<feature type="domain" description="MacB-like periplasmic core" evidence="9">
    <location>
        <begin position="54"/>
        <end position="240"/>
    </location>
</feature>
<dbReference type="InterPro" id="IPR050250">
    <property type="entry name" value="Macrolide_Exporter_MacB"/>
</dbReference>
<dbReference type="PANTHER" id="PTHR30572:SF4">
    <property type="entry name" value="ABC TRANSPORTER PERMEASE YTRF"/>
    <property type="match status" value="1"/>
</dbReference>
<evidence type="ECO:0000313" key="10">
    <source>
        <dbReference type="EMBL" id="AFC87109.1"/>
    </source>
</evidence>
<dbReference type="GO" id="GO:0005886">
    <property type="term" value="C:plasma membrane"/>
    <property type="evidence" value="ECO:0007669"/>
    <property type="project" value="UniProtKB-SubCell"/>
</dbReference>
<feature type="transmembrane region" description="Helical" evidence="7">
    <location>
        <begin position="283"/>
        <end position="312"/>
    </location>
</feature>
<keyword evidence="4 7" id="KW-1133">Transmembrane helix</keyword>
<dbReference type="PANTHER" id="PTHR30572">
    <property type="entry name" value="MEMBRANE COMPONENT OF TRANSPORTER-RELATED"/>
    <property type="match status" value="1"/>
</dbReference>
<evidence type="ECO:0000259" key="8">
    <source>
        <dbReference type="Pfam" id="PF02687"/>
    </source>
</evidence>
<dbReference type="Pfam" id="PF02687">
    <property type="entry name" value="FtsX"/>
    <property type="match status" value="1"/>
</dbReference>
<dbReference type="STRING" id="767434.Fraau_2768"/>